<evidence type="ECO:0000313" key="2">
    <source>
        <dbReference type="Proteomes" id="UP000829194"/>
    </source>
</evidence>
<evidence type="ECO:0008006" key="3">
    <source>
        <dbReference type="Google" id="ProtNLM"/>
    </source>
</evidence>
<gene>
    <name evidence="1" type="ORF">MOV92_19690</name>
</gene>
<name>A0ABY3X7X4_9GAMM</name>
<organism evidence="1 2">
    <name type="scientific">Lysobacter gummosus</name>
    <dbReference type="NCBI Taxonomy" id="262324"/>
    <lineage>
        <taxon>Bacteria</taxon>
        <taxon>Pseudomonadati</taxon>
        <taxon>Pseudomonadota</taxon>
        <taxon>Gammaproteobacteria</taxon>
        <taxon>Lysobacterales</taxon>
        <taxon>Lysobacteraceae</taxon>
        <taxon>Lysobacter</taxon>
    </lineage>
</organism>
<reference evidence="1 2" key="1">
    <citation type="submission" date="2022-03" db="EMBL/GenBank/DDBJ databases">
        <title>Complete genome sequence of Lysobacter capsici VKM B-2533 and Lysobacter gummosus 10.1.1, promising sources of lytic agents.</title>
        <authorList>
            <person name="Tarlachkov S.V."/>
            <person name="Kudryakova I.V."/>
            <person name="Afoshin A.S."/>
            <person name="Leontyevskaya E.A."/>
            <person name="Leontyevskaya N.V."/>
        </authorList>
    </citation>
    <scope>NUCLEOTIDE SEQUENCE [LARGE SCALE GENOMIC DNA]</scope>
    <source>
        <strain evidence="1 2">10.1.1</strain>
    </source>
</reference>
<keyword evidence="2" id="KW-1185">Reference proteome</keyword>
<dbReference type="RefSeq" id="WP_057944246.1">
    <property type="nucleotide sequence ID" value="NZ_CP011131.1"/>
</dbReference>
<accession>A0ABY3X7X4</accession>
<protein>
    <recommendedName>
        <fullName evidence="3">Transmembrane protein</fullName>
    </recommendedName>
</protein>
<sequence>MFENGSSGCRFLLVRDYWRWLLRLLLLYLQLQLQLQLLLLLLLLLMLRFCSGFALPLLLLLLGAACNSRDQGHPEGGAHGRAPGATLGRMPKVAPACAGTALVALDAKQLKPFLWLLSLWLWTKKVTRRSMAEALGV</sequence>
<proteinExistence type="predicted"/>
<dbReference type="Proteomes" id="UP000829194">
    <property type="component" value="Chromosome"/>
</dbReference>
<dbReference type="EMBL" id="CP093547">
    <property type="protein sequence ID" value="UNP28681.1"/>
    <property type="molecule type" value="Genomic_DNA"/>
</dbReference>
<evidence type="ECO:0000313" key="1">
    <source>
        <dbReference type="EMBL" id="UNP28681.1"/>
    </source>
</evidence>